<dbReference type="RefSeq" id="WP_044224892.1">
    <property type="nucleotide sequence ID" value="NZ_JBKAGJ010000025.1"/>
</dbReference>
<organism evidence="2 3">
    <name type="scientific">Phaeodactylibacter xiamenensis</name>
    <dbReference type="NCBI Taxonomy" id="1524460"/>
    <lineage>
        <taxon>Bacteria</taxon>
        <taxon>Pseudomonadati</taxon>
        <taxon>Bacteroidota</taxon>
        <taxon>Saprospiria</taxon>
        <taxon>Saprospirales</taxon>
        <taxon>Haliscomenobacteraceae</taxon>
        <taxon>Phaeodactylibacter</taxon>
    </lineage>
</organism>
<dbReference type="AlphaFoldDB" id="A0A098S3U5"/>
<name>A0A098S3U5_9BACT</name>
<feature type="signal peptide" evidence="1">
    <location>
        <begin position="1"/>
        <end position="20"/>
    </location>
</feature>
<evidence type="ECO:0008006" key="4">
    <source>
        <dbReference type="Google" id="ProtNLM"/>
    </source>
</evidence>
<dbReference type="OrthoDB" id="1405967at2"/>
<keyword evidence="1" id="KW-0732">Signal</keyword>
<dbReference type="STRING" id="1524460.IX84_20960"/>
<dbReference type="EMBL" id="JPOS01000078">
    <property type="protein sequence ID" value="KGE86503.1"/>
    <property type="molecule type" value="Genomic_DNA"/>
</dbReference>
<evidence type="ECO:0000256" key="1">
    <source>
        <dbReference type="SAM" id="SignalP"/>
    </source>
</evidence>
<dbReference type="Proteomes" id="UP000029736">
    <property type="component" value="Unassembled WGS sequence"/>
</dbReference>
<gene>
    <name evidence="2" type="ORF">IX84_20960</name>
</gene>
<accession>A0A098S3U5</accession>
<reference evidence="2 3" key="1">
    <citation type="journal article" date="2014" name="Int. J. Syst. Evol. Microbiol.">
        <title>Phaeodactylibacter xiamenensis gen. nov., sp. nov., a member of the family Saprospiraceae isolated from the marine alga Phaeodactylum tricornutum.</title>
        <authorList>
            <person name="Chen Z.Jr."/>
            <person name="Lei X."/>
            <person name="Lai Q."/>
            <person name="Li Y."/>
            <person name="Zhang B."/>
            <person name="Zhang J."/>
            <person name="Zhang H."/>
            <person name="Yang L."/>
            <person name="Zheng W."/>
            <person name="Tian Y."/>
            <person name="Yu Z."/>
            <person name="Xu H.Jr."/>
            <person name="Zheng T."/>
        </authorList>
    </citation>
    <scope>NUCLEOTIDE SEQUENCE [LARGE SCALE GENOMIC DNA]</scope>
    <source>
        <strain evidence="2 3">KD52</strain>
    </source>
</reference>
<comment type="caution">
    <text evidence="2">The sequence shown here is derived from an EMBL/GenBank/DDBJ whole genome shotgun (WGS) entry which is preliminary data.</text>
</comment>
<protein>
    <recommendedName>
        <fullName evidence="4">Transporter</fullName>
    </recommendedName>
</protein>
<proteinExistence type="predicted"/>
<keyword evidence="3" id="KW-1185">Reference proteome</keyword>
<sequence>MLFRSFWIGVLLLLASPALACDACGCSMSPSYAALMPSLGGHFVGFWWQHQHYRTFADPAFDAGARPQDEYFNTLEIRGRWEIHPRLQATIMLPYAYHLRQDANGPRTVSGLGDVTGLLSYTFFDNSDSLQQKVRHRVVAGIGGKAPTGAFQQPAANEVVNPNFQVGTGSWDALFNLNYTARSGRSGLLLDATYRLNGAGENGYQFGNRFAGLLSLFRVEQIGGVSVMPNLGLYYEQADWDIENGYYRTYTGGEAWLVNAGAEVFWQRYNLGVTYSLPLQQDWNTGLVEARSRVALHLNYFF</sequence>
<evidence type="ECO:0000313" key="2">
    <source>
        <dbReference type="EMBL" id="KGE86503.1"/>
    </source>
</evidence>
<feature type="chain" id="PRO_5001947575" description="Transporter" evidence="1">
    <location>
        <begin position="21"/>
        <end position="302"/>
    </location>
</feature>
<evidence type="ECO:0000313" key="3">
    <source>
        <dbReference type="Proteomes" id="UP000029736"/>
    </source>
</evidence>